<dbReference type="Pfam" id="PF01292">
    <property type="entry name" value="Ni_hydr_CYTB"/>
    <property type="match status" value="1"/>
</dbReference>
<evidence type="ECO:0000256" key="7">
    <source>
        <dbReference type="ARBA" id="ARBA00022723"/>
    </source>
</evidence>
<dbReference type="GO" id="GO:0046872">
    <property type="term" value="F:metal ion binding"/>
    <property type="evidence" value="ECO:0007669"/>
    <property type="project" value="UniProtKB-KW"/>
</dbReference>
<evidence type="ECO:0000256" key="8">
    <source>
        <dbReference type="ARBA" id="ARBA00022982"/>
    </source>
</evidence>
<protein>
    <recommendedName>
        <fullName evidence="14">Cytochrome b561 bacterial/Ni-hydrogenase domain-containing protein</fullName>
    </recommendedName>
</protein>
<evidence type="ECO:0000256" key="13">
    <source>
        <dbReference type="SAM" id="Phobius"/>
    </source>
</evidence>
<organism evidence="15 16">
    <name type="scientific">Pasteurella multocida (strain Pm70)</name>
    <dbReference type="NCBI Taxonomy" id="272843"/>
    <lineage>
        <taxon>Bacteria</taxon>
        <taxon>Pseudomonadati</taxon>
        <taxon>Pseudomonadota</taxon>
        <taxon>Gammaproteobacteria</taxon>
        <taxon>Pasteurellales</taxon>
        <taxon>Pasteurellaceae</taxon>
        <taxon>Pasteurella</taxon>
    </lineage>
</organism>
<sequence>MPRIIRFLLENTKLVEQACVFIDILYLVGKECDMSQKYPKPMIILHWLTLLLVLIAYFTGDYPPADGLMGEIHVASGLSLAMLLLLRVGLRWHYRNQLPAHKLTRWQHIATHSVQMLLYLCLLLTPIAGYFTLTADADDFMLFGMNLPYFSLEISLGKAHVILANSFIALSGVHALAALFHHVILKDNVLKSMSPH</sequence>
<evidence type="ECO:0000256" key="5">
    <source>
        <dbReference type="ARBA" id="ARBA00022617"/>
    </source>
</evidence>
<feature type="transmembrane region" description="Helical" evidence="13">
    <location>
        <begin position="114"/>
        <end position="133"/>
    </location>
</feature>
<evidence type="ECO:0000256" key="12">
    <source>
        <dbReference type="ARBA" id="ARBA00037975"/>
    </source>
</evidence>
<keyword evidence="10" id="KW-0408">Iron</keyword>
<keyword evidence="4" id="KW-1003">Cell membrane</keyword>
<evidence type="ECO:0000313" key="15">
    <source>
        <dbReference type="EMBL" id="AAK03402.1"/>
    </source>
</evidence>
<dbReference type="InterPro" id="IPR016174">
    <property type="entry name" value="Di-haem_cyt_TM"/>
</dbReference>
<keyword evidence="8" id="KW-0249">Electron transport</keyword>
<dbReference type="SUPFAM" id="SSF81342">
    <property type="entry name" value="Transmembrane di-heme cytochromes"/>
    <property type="match status" value="1"/>
</dbReference>
<evidence type="ECO:0000256" key="11">
    <source>
        <dbReference type="ARBA" id="ARBA00023136"/>
    </source>
</evidence>
<gene>
    <name evidence="15" type="ordered locus">PM1318</name>
</gene>
<feature type="transmembrane region" description="Helical" evidence="13">
    <location>
        <begin position="72"/>
        <end position="94"/>
    </location>
</feature>
<evidence type="ECO:0000259" key="14">
    <source>
        <dbReference type="Pfam" id="PF01292"/>
    </source>
</evidence>
<dbReference type="HOGENOM" id="CLU_095321_3_0_6"/>
<feature type="transmembrane region" description="Helical" evidence="13">
    <location>
        <begin position="43"/>
        <end position="60"/>
    </location>
</feature>
<dbReference type="EMBL" id="AE004439">
    <property type="protein sequence ID" value="AAK03402.1"/>
    <property type="molecule type" value="Genomic_DNA"/>
</dbReference>
<keyword evidence="5" id="KW-0349">Heme</keyword>
<dbReference type="InterPro" id="IPR011577">
    <property type="entry name" value="Cyt_b561_bac/Ni-Hgenase"/>
</dbReference>
<keyword evidence="6 13" id="KW-0812">Transmembrane</keyword>
<comment type="cofactor">
    <cofactor evidence="1">
        <name>heme b</name>
        <dbReference type="ChEBI" id="CHEBI:60344"/>
    </cofactor>
</comment>
<evidence type="ECO:0000256" key="10">
    <source>
        <dbReference type="ARBA" id="ARBA00023004"/>
    </source>
</evidence>
<reference evidence="15 16" key="1">
    <citation type="journal article" date="2001" name="Proc. Natl. Acad. Sci. U.S.A.">
        <title>Complete genomic sequence of Pasteurella multocida Pm70.</title>
        <authorList>
            <person name="May B.J."/>
            <person name="Zhang Q."/>
            <person name="Li L.L."/>
            <person name="Paustian M.L."/>
            <person name="Whittam T.S."/>
            <person name="Kapur V."/>
        </authorList>
    </citation>
    <scope>NUCLEOTIDE SEQUENCE [LARGE SCALE GENOMIC DNA]</scope>
    <source>
        <strain evidence="15 16">Pm70</strain>
    </source>
</reference>
<proteinExistence type="inferred from homology"/>
<dbReference type="GO" id="GO:0022904">
    <property type="term" value="P:respiratory electron transport chain"/>
    <property type="evidence" value="ECO:0007669"/>
    <property type="project" value="InterPro"/>
</dbReference>
<name>Q9CLC1_PASMU</name>
<evidence type="ECO:0000256" key="3">
    <source>
        <dbReference type="ARBA" id="ARBA00022448"/>
    </source>
</evidence>
<keyword evidence="11 13" id="KW-0472">Membrane</keyword>
<dbReference type="GO" id="GO:0005886">
    <property type="term" value="C:plasma membrane"/>
    <property type="evidence" value="ECO:0007669"/>
    <property type="project" value="UniProtKB-SubCell"/>
</dbReference>
<keyword evidence="7" id="KW-0479">Metal-binding</keyword>
<evidence type="ECO:0000256" key="9">
    <source>
        <dbReference type="ARBA" id="ARBA00022989"/>
    </source>
</evidence>
<keyword evidence="16" id="KW-1185">Reference proteome</keyword>
<evidence type="ECO:0000256" key="2">
    <source>
        <dbReference type="ARBA" id="ARBA00004651"/>
    </source>
</evidence>
<feature type="domain" description="Cytochrome b561 bacterial/Ni-hydrogenase" evidence="14">
    <location>
        <begin position="38"/>
        <end position="194"/>
    </location>
</feature>
<dbReference type="STRING" id="272843.PM1318"/>
<dbReference type="GO" id="GO:0020037">
    <property type="term" value="F:heme binding"/>
    <property type="evidence" value="ECO:0007669"/>
    <property type="project" value="TreeGrafter"/>
</dbReference>
<evidence type="ECO:0000256" key="4">
    <source>
        <dbReference type="ARBA" id="ARBA00022475"/>
    </source>
</evidence>
<feature type="transmembrane region" description="Helical" evidence="13">
    <location>
        <begin position="162"/>
        <end position="185"/>
    </location>
</feature>
<dbReference type="KEGG" id="pmu:PM1318"/>
<dbReference type="PANTHER" id="PTHR30529">
    <property type="entry name" value="CYTOCHROME B561"/>
    <property type="match status" value="1"/>
</dbReference>
<dbReference type="PANTHER" id="PTHR30529:SF3">
    <property type="entry name" value="CYTOCHROME B561 HOMOLOG 1"/>
    <property type="match status" value="1"/>
</dbReference>
<evidence type="ECO:0000256" key="1">
    <source>
        <dbReference type="ARBA" id="ARBA00001970"/>
    </source>
</evidence>
<accession>Q9CLC1</accession>
<comment type="subcellular location">
    <subcellularLocation>
        <location evidence="2">Cell membrane</location>
        <topology evidence="2">Multi-pass membrane protein</topology>
    </subcellularLocation>
</comment>
<evidence type="ECO:0000313" key="16">
    <source>
        <dbReference type="Proteomes" id="UP000000809"/>
    </source>
</evidence>
<keyword evidence="3" id="KW-0813">Transport</keyword>
<dbReference type="EnsemblBacteria" id="AAK03402">
    <property type="protein sequence ID" value="AAK03402"/>
    <property type="gene ID" value="PM1318"/>
</dbReference>
<dbReference type="AlphaFoldDB" id="Q9CLC1"/>
<dbReference type="GO" id="GO:0009055">
    <property type="term" value="F:electron transfer activity"/>
    <property type="evidence" value="ECO:0007669"/>
    <property type="project" value="InterPro"/>
</dbReference>
<evidence type="ECO:0000256" key="6">
    <source>
        <dbReference type="ARBA" id="ARBA00022692"/>
    </source>
</evidence>
<keyword evidence="9 13" id="KW-1133">Transmembrane helix</keyword>
<dbReference type="InterPro" id="IPR052168">
    <property type="entry name" value="Cytochrome_b561_oxidase"/>
</dbReference>
<dbReference type="Proteomes" id="UP000000809">
    <property type="component" value="Chromosome"/>
</dbReference>
<comment type="similarity">
    <text evidence="12">Belongs to the cytochrome b561 family.</text>
</comment>